<dbReference type="STRING" id="1317121.ATO11_09830"/>
<keyword evidence="1" id="KW-0732">Signal</keyword>
<accession>A0A0L1JP59</accession>
<evidence type="ECO:0000256" key="1">
    <source>
        <dbReference type="SAM" id="SignalP"/>
    </source>
</evidence>
<dbReference type="PATRIC" id="fig|1317121.7.peg.2640"/>
<dbReference type="AlphaFoldDB" id="A0A0L1JP59"/>
<dbReference type="GO" id="GO:0043165">
    <property type="term" value="P:Gram-negative-bacterium-type cell outer membrane assembly"/>
    <property type="evidence" value="ECO:0007669"/>
    <property type="project" value="InterPro"/>
</dbReference>
<organism evidence="2 3">
    <name type="scientific">Pseudaestuariivita atlantica</name>
    <dbReference type="NCBI Taxonomy" id="1317121"/>
    <lineage>
        <taxon>Bacteria</taxon>
        <taxon>Pseudomonadati</taxon>
        <taxon>Pseudomonadota</taxon>
        <taxon>Alphaproteobacteria</taxon>
        <taxon>Rhodobacterales</taxon>
        <taxon>Paracoccaceae</taxon>
        <taxon>Pseudaestuariivita</taxon>
    </lineage>
</organism>
<dbReference type="PROSITE" id="PS51318">
    <property type="entry name" value="TAT"/>
    <property type="match status" value="1"/>
</dbReference>
<feature type="signal peptide" evidence="1">
    <location>
        <begin position="1"/>
        <end position="23"/>
    </location>
</feature>
<protein>
    <recommendedName>
        <fullName evidence="4">Lipoprotein</fullName>
    </recommendedName>
</protein>
<name>A0A0L1JP59_9RHOB</name>
<proteinExistence type="predicted"/>
<gene>
    <name evidence="2" type="ORF">ATO11_09830</name>
</gene>
<dbReference type="OrthoDB" id="7629596at2"/>
<sequence>MSLSDRSRRGALAALLTATLSLAACGFTPAYAPNGAANSLQNAVLTFEPDTRQEYLLVQRLEERLGRPVSPTYALDVALTIESTGTAQSGGATRSQITGKATFALKRIGTKVILTEGRVETFTGYSTTGSTVSERAARSAAEERLMVILADQIVDRLILAAPDLP</sequence>
<feature type="chain" id="PRO_5005554138" description="Lipoprotein" evidence="1">
    <location>
        <begin position="24"/>
        <end position="165"/>
    </location>
</feature>
<dbReference type="Pfam" id="PF04390">
    <property type="entry name" value="LptE"/>
    <property type="match status" value="1"/>
</dbReference>
<dbReference type="PROSITE" id="PS51257">
    <property type="entry name" value="PROKAR_LIPOPROTEIN"/>
    <property type="match status" value="1"/>
</dbReference>
<dbReference type="GO" id="GO:0019867">
    <property type="term" value="C:outer membrane"/>
    <property type="evidence" value="ECO:0007669"/>
    <property type="project" value="InterPro"/>
</dbReference>
<dbReference type="RefSeq" id="WP_050530696.1">
    <property type="nucleotide sequence ID" value="NZ_AQQZ01000004.1"/>
</dbReference>
<dbReference type="InterPro" id="IPR007485">
    <property type="entry name" value="LPS_assembly_LptE"/>
</dbReference>
<reference evidence="2 3" key="1">
    <citation type="journal article" date="2015" name="Int. J. Syst. Evol. Microbiol.">
        <title>Aestuariivita atlantica sp. nov., isolated from deep sea sediment of the Atlantic Ocean.</title>
        <authorList>
            <person name="Li G."/>
            <person name="Lai Q."/>
            <person name="Du Y."/>
            <person name="Liu X."/>
            <person name="Sun F."/>
            <person name="Shao Z."/>
        </authorList>
    </citation>
    <scope>NUCLEOTIDE SEQUENCE [LARGE SCALE GENOMIC DNA]</scope>
    <source>
        <strain evidence="2 3">22II-S11-z3</strain>
    </source>
</reference>
<dbReference type="InterPro" id="IPR006311">
    <property type="entry name" value="TAT_signal"/>
</dbReference>
<dbReference type="Gene3D" id="3.30.160.150">
    <property type="entry name" value="Lipoprotein like domain"/>
    <property type="match status" value="1"/>
</dbReference>
<comment type="caution">
    <text evidence="2">The sequence shown here is derived from an EMBL/GenBank/DDBJ whole genome shotgun (WGS) entry which is preliminary data.</text>
</comment>
<evidence type="ECO:0000313" key="2">
    <source>
        <dbReference type="EMBL" id="KNG93511.1"/>
    </source>
</evidence>
<evidence type="ECO:0000313" key="3">
    <source>
        <dbReference type="Proteomes" id="UP000036938"/>
    </source>
</evidence>
<dbReference type="Proteomes" id="UP000036938">
    <property type="component" value="Unassembled WGS sequence"/>
</dbReference>
<dbReference type="EMBL" id="AQQZ01000004">
    <property type="protein sequence ID" value="KNG93511.1"/>
    <property type="molecule type" value="Genomic_DNA"/>
</dbReference>
<keyword evidence="3" id="KW-1185">Reference proteome</keyword>
<evidence type="ECO:0008006" key="4">
    <source>
        <dbReference type="Google" id="ProtNLM"/>
    </source>
</evidence>